<dbReference type="InterPro" id="IPR051978">
    <property type="entry name" value="Rho-GAP_domain"/>
</dbReference>
<dbReference type="GO" id="GO:0007266">
    <property type="term" value="P:Rho protein signal transduction"/>
    <property type="evidence" value="ECO:0007669"/>
    <property type="project" value="TreeGrafter"/>
</dbReference>
<dbReference type="PANTHER" id="PTHR46005">
    <property type="entry name" value="RHO GTPASE-ACTIVATING PROTEIN 190"/>
    <property type="match status" value="1"/>
</dbReference>
<dbReference type="GO" id="GO:0050770">
    <property type="term" value="P:regulation of axonogenesis"/>
    <property type="evidence" value="ECO:0007669"/>
    <property type="project" value="TreeGrafter"/>
</dbReference>
<dbReference type="GO" id="GO:0008361">
    <property type="term" value="P:regulation of cell size"/>
    <property type="evidence" value="ECO:0007669"/>
    <property type="project" value="TreeGrafter"/>
</dbReference>
<accession>A0A0K0DJS6</accession>
<name>A0A0K0DJS6_ANGCA</name>
<dbReference type="WBParaSite" id="ACAC_0001169501-mRNA-1">
    <property type="protein sequence ID" value="ACAC_0001169501-mRNA-1"/>
    <property type="gene ID" value="ACAC_0001169501"/>
</dbReference>
<feature type="compositionally biased region" description="Polar residues" evidence="1">
    <location>
        <begin position="290"/>
        <end position="306"/>
    </location>
</feature>
<dbReference type="GO" id="GO:0005096">
    <property type="term" value="F:GTPase activator activity"/>
    <property type="evidence" value="ECO:0007669"/>
    <property type="project" value="TreeGrafter"/>
</dbReference>
<keyword evidence="2" id="KW-1185">Reference proteome</keyword>
<evidence type="ECO:0000256" key="1">
    <source>
        <dbReference type="SAM" id="MobiDB-lite"/>
    </source>
</evidence>
<sequence>MMLMFSLLNSLGAQRLFLSVVKGFSAYDSLPPAHAAMVYDRFQHHLVKRAESEFYECMLENIELFVNIVRKNREQFVNDDFTVCEGEVERIKAVLQDDFRFRQLSRLFELRDTLIRRFITLLVQHSLSACPAFSKCAELAIRDAITLFFQNATYLLTVSMLRKKQLNIDASHLVEISVHGEVAIVAQFIMDMKVLLRNEPFQFDNGPAMIRFYDANEITVHKSHDQTLLFLLERRMLPTPVEETVYNWADGGHVHEKQNCFSSPSTECLRMVQLCVSGSERQHDRRHSSITEQMGTNGLKSFQNSK</sequence>
<evidence type="ECO:0000313" key="3">
    <source>
        <dbReference type="WBParaSite" id="ACAC_0001169501-mRNA-1"/>
    </source>
</evidence>
<reference evidence="2" key="1">
    <citation type="submission" date="2012-09" db="EMBL/GenBank/DDBJ databases">
        <authorList>
            <person name="Martin A.A."/>
        </authorList>
    </citation>
    <scope>NUCLEOTIDE SEQUENCE</scope>
</reference>
<dbReference type="STRING" id="6313.A0A0K0DJS6"/>
<proteinExistence type="predicted"/>
<organism evidence="2 3">
    <name type="scientific">Angiostrongylus cantonensis</name>
    <name type="common">Rat lungworm</name>
    <dbReference type="NCBI Taxonomy" id="6313"/>
    <lineage>
        <taxon>Eukaryota</taxon>
        <taxon>Metazoa</taxon>
        <taxon>Ecdysozoa</taxon>
        <taxon>Nematoda</taxon>
        <taxon>Chromadorea</taxon>
        <taxon>Rhabditida</taxon>
        <taxon>Rhabditina</taxon>
        <taxon>Rhabditomorpha</taxon>
        <taxon>Strongyloidea</taxon>
        <taxon>Metastrongylidae</taxon>
        <taxon>Angiostrongylus</taxon>
    </lineage>
</organism>
<feature type="region of interest" description="Disordered" evidence="1">
    <location>
        <begin position="280"/>
        <end position="306"/>
    </location>
</feature>
<evidence type="ECO:0000313" key="2">
    <source>
        <dbReference type="Proteomes" id="UP000035642"/>
    </source>
</evidence>
<dbReference type="AlphaFoldDB" id="A0A0K0DJS6"/>
<dbReference type="PANTHER" id="PTHR46005:SF4">
    <property type="entry name" value="RHO GTPASE-ACTIVATING PROTEIN 190"/>
    <property type="match status" value="1"/>
</dbReference>
<feature type="compositionally biased region" description="Basic and acidic residues" evidence="1">
    <location>
        <begin position="280"/>
        <end position="289"/>
    </location>
</feature>
<reference evidence="3" key="2">
    <citation type="submission" date="2017-02" db="UniProtKB">
        <authorList>
            <consortium name="WormBaseParasite"/>
        </authorList>
    </citation>
    <scope>IDENTIFICATION</scope>
</reference>
<dbReference type="Proteomes" id="UP000035642">
    <property type="component" value="Unassembled WGS sequence"/>
</dbReference>
<protein>
    <submittedName>
        <fullName evidence="3">Ras-GAP domain-containing protein</fullName>
    </submittedName>
</protein>
<dbReference type="GO" id="GO:0005829">
    <property type="term" value="C:cytosol"/>
    <property type="evidence" value="ECO:0007669"/>
    <property type="project" value="TreeGrafter"/>
</dbReference>